<keyword evidence="13" id="KW-0496">Mitochondrion</keyword>
<evidence type="ECO:0000256" key="10">
    <source>
        <dbReference type="ARBA" id="ARBA00022833"/>
    </source>
</evidence>
<dbReference type="Proteomes" id="UP001431783">
    <property type="component" value="Unassembled WGS sequence"/>
</dbReference>
<keyword evidence="9" id="KW-0378">Hydrolase</keyword>
<evidence type="ECO:0000256" key="6">
    <source>
        <dbReference type="ARBA" id="ARBA00022694"/>
    </source>
</evidence>
<evidence type="ECO:0000256" key="11">
    <source>
        <dbReference type="ARBA" id="ARBA00022842"/>
    </source>
</evidence>
<keyword evidence="7" id="KW-0540">Nuclease</keyword>
<name>A0AAW1TUR4_9CUCU</name>
<evidence type="ECO:0000256" key="14">
    <source>
        <dbReference type="ARBA" id="ARBA00044536"/>
    </source>
</evidence>
<dbReference type="AlphaFoldDB" id="A0AAW1TUR4"/>
<dbReference type="CDD" id="cd18718">
    <property type="entry name" value="PIN_PRORP"/>
    <property type="match status" value="1"/>
</dbReference>
<dbReference type="PANTHER" id="PTHR13547:SF1">
    <property type="entry name" value="MITOCHONDRIAL RIBONUCLEASE P CATALYTIC SUBUNIT"/>
    <property type="match status" value="1"/>
</dbReference>
<evidence type="ECO:0000256" key="7">
    <source>
        <dbReference type="ARBA" id="ARBA00022722"/>
    </source>
</evidence>
<comment type="catalytic activity">
    <reaction evidence="1">
        <text>Endonucleolytic cleavage of RNA, removing 5'-extranucleotides from tRNA precursor.</text>
        <dbReference type="EC" id="3.1.26.5"/>
    </reaction>
</comment>
<evidence type="ECO:0000259" key="16">
    <source>
        <dbReference type="Pfam" id="PF16953"/>
    </source>
</evidence>
<evidence type="ECO:0000256" key="12">
    <source>
        <dbReference type="ARBA" id="ARBA00022946"/>
    </source>
</evidence>
<evidence type="ECO:0000256" key="5">
    <source>
        <dbReference type="ARBA" id="ARBA00012179"/>
    </source>
</evidence>
<comment type="similarity">
    <text evidence="4">Belongs to the PPR family. P subfamily.</text>
</comment>
<keyword evidence="8" id="KW-0479">Metal-binding</keyword>
<comment type="subcellular location">
    <subcellularLocation>
        <location evidence="3">Mitochondrion</location>
    </subcellularLocation>
</comment>
<dbReference type="InterPro" id="IPR033495">
    <property type="entry name" value="MRPP3_PIN_dom"/>
</dbReference>
<gene>
    <name evidence="17" type="ORF">WA026_016217</name>
</gene>
<sequence>MFIKSTLISTGSLFRAVCYSTTINNGFNLKRTLDKVKRQEDNKILKSVLRNRIIECPKDVDVLRSEVINSKGNFSERNVDRALLNHFCHEGQFRNGINYIEFLNKEIKSKLNLFLVIQTFRMYYYERHRKKSLSNVEEEYLISLYKDLRNSFPILDVVSIECAILGLSITKEWKKCLDLLQEASRIDQPSNTSYNAVIASAFLNGEEEIGWMLIKEMFEKHRTPSYVAFSAYIEKLEQVKNKTEIMMKLEKLFTLCKENDIILPEKVIEELGSLLRTNSIQANLTSINKRGCCSCCQQKLDAFEVTNEMFEELKDKFITNVIVGKNIFSKTTPEEFARFQSFLKTIDDCSVVIDGLNVAYSVGTKHSSSVCSAFLANVVAYFVNRNKKVLVLGREHMNRWPKKNWNYVKNNAKLFLTQDLSQDDPYLLYAALHLGKNTMIVTRDLMRSHLFLLKEPSDKIMFSRWLSQRQYQIKYVTGFGKVIFNIPMPYMRTIQKNGDYLHIPYQTKEEKNNESNETSNSWLCIHLSS</sequence>
<dbReference type="Pfam" id="PF16953">
    <property type="entry name" value="PRORP"/>
    <property type="match status" value="1"/>
</dbReference>
<evidence type="ECO:0000256" key="4">
    <source>
        <dbReference type="ARBA" id="ARBA00007626"/>
    </source>
</evidence>
<dbReference type="GO" id="GO:0030678">
    <property type="term" value="C:mitochondrial ribonuclease P complex"/>
    <property type="evidence" value="ECO:0007669"/>
    <property type="project" value="TreeGrafter"/>
</dbReference>
<keyword evidence="6" id="KW-0819">tRNA processing</keyword>
<dbReference type="EMBL" id="JARQZJ010000009">
    <property type="protein sequence ID" value="KAK9872163.1"/>
    <property type="molecule type" value="Genomic_DNA"/>
</dbReference>
<dbReference type="GO" id="GO:0001682">
    <property type="term" value="P:tRNA 5'-leader removal"/>
    <property type="evidence" value="ECO:0007669"/>
    <property type="project" value="TreeGrafter"/>
</dbReference>
<dbReference type="PANTHER" id="PTHR13547">
    <property type="match status" value="1"/>
</dbReference>
<feature type="domain" description="PRORP" evidence="16">
    <location>
        <begin position="287"/>
        <end position="524"/>
    </location>
</feature>
<accession>A0AAW1TUR4</accession>
<dbReference type="EC" id="3.1.26.5" evidence="5"/>
<dbReference type="InterPro" id="IPR031595">
    <property type="entry name" value="PRORP_C"/>
</dbReference>
<evidence type="ECO:0000256" key="13">
    <source>
        <dbReference type="ARBA" id="ARBA00023128"/>
    </source>
</evidence>
<dbReference type="Gene3D" id="3.40.50.11980">
    <property type="match status" value="1"/>
</dbReference>
<comment type="caution">
    <text evidence="17">The sequence shown here is derived from an EMBL/GenBank/DDBJ whole genome shotgun (WGS) entry which is preliminary data.</text>
</comment>
<evidence type="ECO:0000313" key="18">
    <source>
        <dbReference type="Proteomes" id="UP001431783"/>
    </source>
</evidence>
<dbReference type="GO" id="GO:0046872">
    <property type="term" value="F:metal ion binding"/>
    <property type="evidence" value="ECO:0007669"/>
    <property type="project" value="UniProtKB-KW"/>
</dbReference>
<proteinExistence type="inferred from homology"/>
<evidence type="ECO:0000256" key="3">
    <source>
        <dbReference type="ARBA" id="ARBA00004173"/>
    </source>
</evidence>
<dbReference type="GO" id="GO:0004526">
    <property type="term" value="F:ribonuclease P activity"/>
    <property type="evidence" value="ECO:0007669"/>
    <property type="project" value="UniProtKB-EC"/>
</dbReference>
<evidence type="ECO:0000256" key="1">
    <source>
        <dbReference type="ARBA" id="ARBA00000928"/>
    </source>
</evidence>
<evidence type="ECO:0000256" key="8">
    <source>
        <dbReference type="ARBA" id="ARBA00022723"/>
    </source>
</evidence>
<reference evidence="17 18" key="1">
    <citation type="submission" date="2023-03" db="EMBL/GenBank/DDBJ databases">
        <title>Genome insight into feeding habits of ladybird beetles.</title>
        <authorList>
            <person name="Li H.-S."/>
            <person name="Huang Y.-H."/>
            <person name="Pang H."/>
        </authorList>
    </citation>
    <scope>NUCLEOTIDE SEQUENCE [LARGE SCALE GENOMIC DNA]</scope>
    <source>
        <strain evidence="17">SYSU_2023b</strain>
        <tissue evidence="17">Whole body</tissue>
    </source>
</reference>
<evidence type="ECO:0000256" key="2">
    <source>
        <dbReference type="ARBA" id="ARBA00001946"/>
    </source>
</evidence>
<comment type="cofactor">
    <cofactor evidence="2">
        <name>Mg(2+)</name>
        <dbReference type="ChEBI" id="CHEBI:18420"/>
    </cofactor>
</comment>
<keyword evidence="18" id="KW-1185">Reference proteome</keyword>
<evidence type="ECO:0000256" key="15">
    <source>
        <dbReference type="ARBA" id="ARBA00044559"/>
    </source>
</evidence>
<dbReference type="GO" id="GO:0097745">
    <property type="term" value="P:mitochondrial tRNA 5'-end processing"/>
    <property type="evidence" value="ECO:0007669"/>
    <property type="project" value="TreeGrafter"/>
</dbReference>
<keyword evidence="10" id="KW-0862">Zinc</keyword>
<dbReference type="InterPro" id="IPR011990">
    <property type="entry name" value="TPR-like_helical_dom_sf"/>
</dbReference>
<keyword evidence="12" id="KW-0809">Transit peptide</keyword>
<evidence type="ECO:0000256" key="9">
    <source>
        <dbReference type="ARBA" id="ARBA00022801"/>
    </source>
</evidence>
<protein>
    <recommendedName>
        <fullName evidence="14">Mitochondrial ribonuclease P catalytic subunit</fullName>
        <ecNumber evidence="5">3.1.26.5</ecNumber>
    </recommendedName>
    <alternativeName>
        <fullName evidence="15">Mitochondrial ribonuclease P protein 3</fullName>
    </alternativeName>
</protein>
<dbReference type="Gene3D" id="1.25.40.10">
    <property type="entry name" value="Tetratricopeptide repeat domain"/>
    <property type="match status" value="1"/>
</dbReference>
<evidence type="ECO:0000313" key="17">
    <source>
        <dbReference type="EMBL" id="KAK9872163.1"/>
    </source>
</evidence>
<keyword evidence="11" id="KW-0460">Magnesium</keyword>
<organism evidence="17 18">
    <name type="scientific">Henosepilachna vigintioctopunctata</name>
    <dbReference type="NCBI Taxonomy" id="420089"/>
    <lineage>
        <taxon>Eukaryota</taxon>
        <taxon>Metazoa</taxon>
        <taxon>Ecdysozoa</taxon>
        <taxon>Arthropoda</taxon>
        <taxon>Hexapoda</taxon>
        <taxon>Insecta</taxon>
        <taxon>Pterygota</taxon>
        <taxon>Neoptera</taxon>
        <taxon>Endopterygota</taxon>
        <taxon>Coleoptera</taxon>
        <taxon>Polyphaga</taxon>
        <taxon>Cucujiformia</taxon>
        <taxon>Coccinelloidea</taxon>
        <taxon>Coccinellidae</taxon>
        <taxon>Epilachninae</taxon>
        <taxon>Epilachnini</taxon>
        <taxon>Henosepilachna</taxon>
    </lineage>
</organism>